<evidence type="ECO:0000256" key="1">
    <source>
        <dbReference type="SAM" id="MobiDB-lite"/>
    </source>
</evidence>
<name>X6LC61_RETFI</name>
<protein>
    <submittedName>
        <fullName evidence="2">Uncharacterized protein</fullName>
    </submittedName>
</protein>
<proteinExistence type="predicted"/>
<reference evidence="2 3" key="1">
    <citation type="journal article" date="2013" name="Curr. Biol.">
        <title>The Genome of the Foraminiferan Reticulomyxa filosa.</title>
        <authorList>
            <person name="Glockner G."/>
            <person name="Hulsmann N."/>
            <person name="Schleicher M."/>
            <person name="Noegel A.A."/>
            <person name="Eichinger L."/>
            <person name="Gallinger C."/>
            <person name="Pawlowski J."/>
            <person name="Sierra R."/>
            <person name="Euteneuer U."/>
            <person name="Pillet L."/>
            <person name="Moustafa A."/>
            <person name="Platzer M."/>
            <person name="Groth M."/>
            <person name="Szafranski K."/>
            <person name="Schliwa M."/>
        </authorList>
    </citation>
    <scope>NUCLEOTIDE SEQUENCE [LARGE SCALE GENOMIC DNA]</scope>
</reference>
<evidence type="ECO:0000313" key="3">
    <source>
        <dbReference type="Proteomes" id="UP000023152"/>
    </source>
</evidence>
<dbReference type="Proteomes" id="UP000023152">
    <property type="component" value="Unassembled WGS sequence"/>
</dbReference>
<keyword evidence="3" id="KW-1185">Reference proteome</keyword>
<comment type="caution">
    <text evidence="2">The sequence shown here is derived from an EMBL/GenBank/DDBJ whole genome shotgun (WGS) entry which is preliminary data.</text>
</comment>
<organism evidence="2 3">
    <name type="scientific">Reticulomyxa filosa</name>
    <dbReference type="NCBI Taxonomy" id="46433"/>
    <lineage>
        <taxon>Eukaryota</taxon>
        <taxon>Sar</taxon>
        <taxon>Rhizaria</taxon>
        <taxon>Retaria</taxon>
        <taxon>Foraminifera</taxon>
        <taxon>Monothalamids</taxon>
        <taxon>Reticulomyxidae</taxon>
        <taxon>Reticulomyxa</taxon>
    </lineage>
</organism>
<evidence type="ECO:0000313" key="2">
    <source>
        <dbReference type="EMBL" id="ETN98726.1"/>
    </source>
</evidence>
<sequence length="314" mass="36486">MTGKGMANGSLNGYNEEVESSNNNDKGNNNDNDDKKESVLLTSPQVVIELECDVIDLGDKLANQNKHELCHIWKDFYRKQYPKKIIITFYDSKHLSYYVVQSYMDEKLQSQTVRHIATNDKEIDVWNRKDINQIVRQILKIVEQEERSHRPSPLKSMSLCILQHRCGIMMEIVSVTVKVKVTPKAKVKILVEQSEIDNNEFEDFHIDYHDLSRFIFEKQNDVIESIGKYIDLAGKISLPYVEQVLNQDLQFYAKNIFKTLISLTITKQLIIVPLSYSICSGDSFLSTSFRLTRLQCKSNKSRQKNIMSIIYIRF</sequence>
<gene>
    <name evidence="2" type="ORF">RFI_38768</name>
</gene>
<dbReference type="EMBL" id="ASPP01045938">
    <property type="protein sequence ID" value="ETN98726.1"/>
    <property type="molecule type" value="Genomic_DNA"/>
</dbReference>
<accession>X6LC61</accession>
<feature type="region of interest" description="Disordered" evidence="1">
    <location>
        <begin position="1"/>
        <end position="36"/>
    </location>
</feature>
<dbReference type="AlphaFoldDB" id="X6LC61"/>